<evidence type="ECO:0000256" key="1">
    <source>
        <dbReference type="ARBA" id="ARBA00006247"/>
    </source>
</evidence>
<dbReference type="PANTHER" id="PTHR30575:SF0">
    <property type="entry name" value="XAA-ARG DIPEPTIDASE"/>
    <property type="match status" value="1"/>
</dbReference>
<dbReference type="Pfam" id="PF01546">
    <property type="entry name" value="Peptidase_M20"/>
    <property type="match status" value="1"/>
</dbReference>
<sequence length="416" mass="45364">MSIDKTLEEFIAQTIETHRKDLRELAKQIHDHPEVGFEEKFAHEYLTKLLEEKGFTVERHAGGIETAFVATYDTGKPGPRIGVCSEFDALQLSDNLVCHACGHNLIATVGVATALSLRYAVAEPSYQGGGKIVLFGTPAEEGQGGKNYMLDAGLFEQVDVCMMAHPSNGNKQFGRTPTIARQSIKVEYFGKPAHAGGMPWKGVNALDAMVLAYNGISTLRQQLTPNDRIHGIITNGGSAPNVIPDYTSGQFTVRALKKDQLEQLQSKVEKIFRSAADATGCEIKLSWDKNPYLDTMHNKKMMNVFSTAMESLGFADINPGVENPPPVTASTDFGNVSYAMPGIHPMFGINTPHFPHTAGFADAAATDDGFEAALVTARALTVTGMSVLQDDQFYHQVVEEFKQIEIDGKTKDDSIY</sequence>
<organism evidence="4 5">
    <name type="scientific">Umbelopsis vinacea</name>
    <dbReference type="NCBI Taxonomy" id="44442"/>
    <lineage>
        <taxon>Eukaryota</taxon>
        <taxon>Fungi</taxon>
        <taxon>Fungi incertae sedis</taxon>
        <taxon>Mucoromycota</taxon>
        <taxon>Mucoromycotina</taxon>
        <taxon>Umbelopsidomycetes</taxon>
        <taxon>Umbelopsidales</taxon>
        <taxon>Umbelopsidaceae</taxon>
        <taxon>Umbelopsis</taxon>
    </lineage>
</organism>
<gene>
    <name evidence="4" type="ORF">INT44_003182</name>
</gene>
<dbReference type="PIRSF" id="PIRSF037226">
    <property type="entry name" value="Amidohydrolase_ACY1L2_prd"/>
    <property type="match status" value="1"/>
</dbReference>
<dbReference type="InterPro" id="IPR002933">
    <property type="entry name" value="Peptidase_M20"/>
</dbReference>
<dbReference type="FunFam" id="3.30.70.360:FF:000004">
    <property type="entry name" value="Peptidase M20 domain-containing protein 2"/>
    <property type="match status" value="1"/>
</dbReference>
<evidence type="ECO:0000259" key="3">
    <source>
        <dbReference type="Pfam" id="PF07687"/>
    </source>
</evidence>
<dbReference type="Proteomes" id="UP000612746">
    <property type="component" value="Unassembled WGS sequence"/>
</dbReference>
<comment type="caution">
    <text evidence="4">The sequence shown here is derived from an EMBL/GenBank/DDBJ whole genome shotgun (WGS) entry which is preliminary data.</text>
</comment>
<dbReference type="SUPFAM" id="SSF55031">
    <property type="entry name" value="Bacterial exopeptidase dimerisation domain"/>
    <property type="match status" value="1"/>
</dbReference>
<dbReference type="GO" id="GO:0016805">
    <property type="term" value="F:dipeptidase activity"/>
    <property type="evidence" value="ECO:0007669"/>
    <property type="project" value="InterPro"/>
</dbReference>
<name>A0A8H7UQ74_9FUNG</name>
<dbReference type="InterPro" id="IPR017439">
    <property type="entry name" value="Amidohydrolase"/>
</dbReference>
<dbReference type="NCBIfam" id="TIGR01891">
    <property type="entry name" value="amidohydrolases"/>
    <property type="match status" value="1"/>
</dbReference>
<protein>
    <recommendedName>
        <fullName evidence="2">Peptidase M20 domain-containing protein 2</fullName>
    </recommendedName>
</protein>
<dbReference type="AlphaFoldDB" id="A0A8H7UQ74"/>
<dbReference type="InterPro" id="IPR017144">
    <property type="entry name" value="Xaa-Arg_dipeptidase"/>
</dbReference>
<dbReference type="Gene3D" id="3.40.630.10">
    <property type="entry name" value="Zn peptidases"/>
    <property type="match status" value="1"/>
</dbReference>
<dbReference type="CDD" id="cd05672">
    <property type="entry name" value="M20_ACY1L2-like"/>
    <property type="match status" value="1"/>
</dbReference>
<keyword evidence="5" id="KW-1185">Reference proteome</keyword>
<evidence type="ECO:0000256" key="2">
    <source>
        <dbReference type="PIRNR" id="PIRNR037226"/>
    </source>
</evidence>
<accession>A0A8H7UQ74</accession>
<feature type="domain" description="Peptidase M20 dimerisation" evidence="3">
    <location>
        <begin position="184"/>
        <end position="276"/>
    </location>
</feature>
<dbReference type="Gene3D" id="3.30.70.360">
    <property type="match status" value="1"/>
</dbReference>
<evidence type="ECO:0000313" key="5">
    <source>
        <dbReference type="Proteomes" id="UP000612746"/>
    </source>
</evidence>
<dbReference type="InterPro" id="IPR052030">
    <property type="entry name" value="Peptidase_M20/M20A_hydrolases"/>
</dbReference>
<dbReference type="Pfam" id="PF07687">
    <property type="entry name" value="M20_dimer"/>
    <property type="match status" value="1"/>
</dbReference>
<dbReference type="InterPro" id="IPR011650">
    <property type="entry name" value="Peptidase_M20_dimer"/>
</dbReference>
<comment type="similarity">
    <text evidence="1 2">Belongs to the peptidase M20A family.</text>
</comment>
<dbReference type="EMBL" id="JAEPRA010000004">
    <property type="protein sequence ID" value="KAG2186954.1"/>
    <property type="molecule type" value="Genomic_DNA"/>
</dbReference>
<dbReference type="SUPFAM" id="SSF53187">
    <property type="entry name" value="Zn-dependent exopeptidases"/>
    <property type="match status" value="1"/>
</dbReference>
<proteinExistence type="inferred from homology"/>
<dbReference type="InterPro" id="IPR036264">
    <property type="entry name" value="Bact_exopeptidase_dim_dom"/>
</dbReference>
<evidence type="ECO:0000313" key="4">
    <source>
        <dbReference type="EMBL" id="KAG2186954.1"/>
    </source>
</evidence>
<dbReference type="OrthoDB" id="6119954at2759"/>
<dbReference type="PANTHER" id="PTHR30575">
    <property type="entry name" value="PEPTIDASE M20"/>
    <property type="match status" value="1"/>
</dbReference>
<reference evidence="4" key="1">
    <citation type="submission" date="2020-12" db="EMBL/GenBank/DDBJ databases">
        <title>Metabolic potential, ecology and presence of endohyphal bacteria is reflected in genomic diversity of Mucoromycotina.</title>
        <authorList>
            <person name="Muszewska A."/>
            <person name="Okrasinska A."/>
            <person name="Steczkiewicz K."/>
            <person name="Drgas O."/>
            <person name="Orlowska M."/>
            <person name="Perlinska-Lenart U."/>
            <person name="Aleksandrzak-Piekarczyk T."/>
            <person name="Szatraj K."/>
            <person name="Zielenkiewicz U."/>
            <person name="Pilsyk S."/>
            <person name="Malc E."/>
            <person name="Mieczkowski P."/>
            <person name="Kruszewska J.S."/>
            <person name="Biernat P."/>
            <person name="Pawlowska J."/>
        </authorList>
    </citation>
    <scope>NUCLEOTIDE SEQUENCE</scope>
    <source>
        <strain evidence="4">WA0000051536</strain>
    </source>
</reference>